<dbReference type="PANTHER" id="PTHR42841">
    <property type="entry name" value="AMINE OXIDASE"/>
    <property type="match status" value="1"/>
</dbReference>
<comment type="caution">
    <text evidence="3">The sequence shown here is derived from an EMBL/GenBank/DDBJ whole genome shotgun (WGS) entry which is preliminary data.</text>
</comment>
<protein>
    <recommendedName>
        <fullName evidence="2">Amine oxidase domain-containing protein</fullName>
    </recommendedName>
</protein>
<dbReference type="SUPFAM" id="SSF51905">
    <property type="entry name" value="FAD/NAD(P)-binding domain"/>
    <property type="match status" value="1"/>
</dbReference>
<feature type="region of interest" description="Disordered" evidence="1">
    <location>
        <begin position="1"/>
        <end position="29"/>
    </location>
</feature>
<feature type="domain" description="Amine oxidase" evidence="2">
    <location>
        <begin position="65"/>
        <end position="477"/>
    </location>
</feature>
<proteinExistence type="predicted"/>
<evidence type="ECO:0000313" key="3">
    <source>
        <dbReference type="EMBL" id="KAK9868539.1"/>
    </source>
</evidence>
<feature type="compositionally biased region" description="Basic and acidic residues" evidence="1">
    <location>
        <begin position="1"/>
        <end position="19"/>
    </location>
</feature>
<dbReference type="Pfam" id="PF01593">
    <property type="entry name" value="Amino_oxidase"/>
    <property type="match status" value="1"/>
</dbReference>
<keyword evidence="4" id="KW-1185">Reference proteome</keyword>
<organism evidence="3 4">
    <name type="scientific">Apatococcus fuscideae</name>
    <dbReference type="NCBI Taxonomy" id="2026836"/>
    <lineage>
        <taxon>Eukaryota</taxon>
        <taxon>Viridiplantae</taxon>
        <taxon>Chlorophyta</taxon>
        <taxon>core chlorophytes</taxon>
        <taxon>Trebouxiophyceae</taxon>
        <taxon>Chlorellales</taxon>
        <taxon>Chlorellaceae</taxon>
        <taxon>Apatococcus</taxon>
    </lineage>
</organism>
<evidence type="ECO:0000256" key="1">
    <source>
        <dbReference type="SAM" id="MobiDB-lite"/>
    </source>
</evidence>
<dbReference type="EMBL" id="JALJOV010000023">
    <property type="protein sequence ID" value="KAK9868539.1"/>
    <property type="molecule type" value="Genomic_DNA"/>
</dbReference>
<dbReference type="InterPro" id="IPR036188">
    <property type="entry name" value="FAD/NAD-bd_sf"/>
</dbReference>
<dbReference type="AlphaFoldDB" id="A0AAW1TI19"/>
<accession>A0AAW1TI19</accession>
<dbReference type="InterPro" id="IPR002937">
    <property type="entry name" value="Amino_oxidase"/>
</dbReference>
<dbReference type="PRINTS" id="PR00419">
    <property type="entry name" value="ADXRDTASE"/>
</dbReference>
<evidence type="ECO:0000313" key="4">
    <source>
        <dbReference type="Proteomes" id="UP001485043"/>
    </source>
</evidence>
<dbReference type="GO" id="GO:0016491">
    <property type="term" value="F:oxidoreductase activity"/>
    <property type="evidence" value="ECO:0007669"/>
    <property type="project" value="InterPro"/>
</dbReference>
<evidence type="ECO:0000259" key="2">
    <source>
        <dbReference type="Pfam" id="PF01593"/>
    </source>
</evidence>
<dbReference type="Proteomes" id="UP001485043">
    <property type="component" value="Unassembled WGS sequence"/>
</dbReference>
<dbReference type="Gene3D" id="3.50.50.60">
    <property type="entry name" value="FAD/NAD(P)-binding domain"/>
    <property type="match status" value="1"/>
</dbReference>
<gene>
    <name evidence="3" type="ORF">WJX84_000434</name>
</gene>
<name>A0AAW1TI19_9CHLO</name>
<sequence>MSERRASFDDQLRKTASDGRKKRLTPTYQPKAYRCQRRGASHLRATAAAYTALHEKEVVIIGAGMAGLSCAHHLQKAGIPFRILEASDGIGGRVRTDEIDGFLLDRGFQIFLTSYPEAKAMLDYAALDLQPFYAGADVWWDGGFHRVADPLRHPLGGVASLTNPIGSVKDKVNVGLFRLLTLFQPLSSIYTASETTTLDCLRDNGFSEAMIDRFFRPFLGGIFFDNDLGVTSRLFRFVMKMLATGSNCLPAKGIGAVADQLAAGLPSSCIQTGMQVEHVAASSHSAPASLKVHGQSDRIEARGGVVVAVEGPAAKQLLGDALAAEPSQAGPGVGTCSLYFRAPRAPRPDNILYLDGTRGALVNNACFPSTVAPNYAPPGQALASVSTIGTHDHLSDKELQRQVLQDLRLWFGAAEVDTWSHLRTYRIPFAQPNQGPPTNLERPVALGGDLYICGDHRQAATLEGALVSGKRAAEAVLQSNPHHSI</sequence>
<reference evidence="3 4" key="1">
    <citation type="journal article" date="2024" name="Nat. Commun.">
        <title>Phylogenomics reveals the evolutionary origins of lichenization in chlorophyte algae.</title>
        <authorList>
            <person name="Puginier C."/>
            <person name="Libourel C."/>
            <person name="Otte J."/>
            <person name="Skaloud P."/>
            <person name="Haon M."/>
            <person name="Grisel S."/>
            <person name="Petersen M."/>
            <person name="Berrin J.G."/>
            <person name="Delaux P.M."/>
            <person name="Dal Grande F."/>
            <person name="Keller J."/>
        </authorList>
    </citation>
    <scope>NUCLEOTIDE SEQUENCE [LARGE SCALE GENOMIC DNA]</scope>
    <source>
        <strain evidence="3 4">SAG 2523</strain>
    </source>
</reference>